<name>A0A7E4UZ59_PANRE</name>
<protein>
    <submittedName>
        <fullName evidence="4">VWFA domain-containing protein</fullName>
    </submittedName>
</protein>
<dbReference type="PANTHER" id="PTHR21523:SF38">
    <property type="entry name" value="MLT-TEN (MLT-10) RELATED"/>
    <property type="match status" value="1"/>
</dbReference>
<evidence type="ECO:0000256" key="1">
    <source>
        <dbReference type="SAM" id="MobiDB-lite"/>
    </source>
</evidence>
<accession>A0A7E4UZ59</accession>
<feature type="region of interest" description="Disordered" evidence="1">
    <location>
        <begin position="630"/>
        <end position="670"/>
    </location>
</feature>
<dbReference type="WBParaSite" id="Pan_g14300.t1">
    <property type="protein sequence ID" value="Pan_g14300.t1"/>
    <property type="gene ID" value="Pan_g14300"/>
</dbReference>
<dbReference type="InterPro" id="IPR006954">
    <property type="entry name" value="Mlt-10-like"/>
</dbReference>
<keyword evidence="2" id="KW-0812">Transmembrane</keyword>
<keyword evidence="2" id="KW-1133">Transmembrane helix</keyword>
<evidence type="ECO:0000256" key="2">
    <source>
        <dbReference type="SAM" id="Phobius"/>
    </source>
</evidence>
<keyword evidence="2" id="KW-0472">Membrane</keyword>
<sequence length="670" mass="75802">MRHGNVLLPVMPISVFHLTLLFYLNFYFLLVQGSAAPPNSMFYSLDMGNVNSYLHRSALMALLRVKAKSIMAMPNFPNFEKLIYSQCARDAKTPVRLARCVVMLIDAKNNMITDTSKSEMTEEARNDERKQQFLQDIGSIFLPSPHSSSKPAPTEYKYKDLQPIKDFYEEKIRVKRDTSPKFKYLADLDKLHVYTRLLQKCKSYMERVNGDNTEFIRKKRSPVRYQMTEDASTRQPFDDFFNILSKISDTNIALLSPRVLSFWPSKRKPNLMSPSLLSFEDDGVLSIPQILRTLQANDNEKHELLELLLELSGAGPKLTNVVSNILPHLEHMEQKVYPAILEMEQLERKFAYVKETLSFAQQEQLRLTGYAHLQPEQMALIYESSMLDGFGDVVEQSADLSTVEREKKLESDIRQLATLEVNLNQNARFKRQEQPGGTNPSEELWPALNVLRPWAFLNRINEGVVLEAIILSPHAFFTELAVPEVLNTDILSPRAFQPAILSPAALLSRVLSPLAFGAEVLSPRALVAYVLSPEAFTAEVLSPQFMEAHILSPEAFGVQILSPNIMGPRIASPEANSILVLSPNILSPRILSGERMLIEILSPHILGGEETEEEEESNLHNENELPEAHKYHKHSQGRFFRPNSPGQPETHDHDAAGHADHPGHAFGIFP</sequence>
<dbReference type="AlphaFoldDB" id="A0A7E4UZ59"/>
<feature type="transmembrane region" description="Helical" evidence="2">
    <location>
        <begin position="7"/>
        <end position="30"/>
    </location>
</feature>
<keyword evidence="3" id="KW-1185">Reference proteome</keyword>
<reference evidence="3" key="1">
    <citation type="journal article" date="2013" name="Genetics">
        <title>The draft genome and transcriptome of Panagrellus redivivus are shaped by the harsh demands of a free-living lifestyle.</title>
        <authorList>
            <person name="Srinivasan J."/>
            <person name="Dillman A.R."/>
            <person name="Macchietto M.G."/>
            <person name="Heikkinen L."/>
            <person name="Lakso M."/>
            <person name="Fracchia K.M."/>
            <person name="Antoshechkin I."/>
            <person name="Mortazavi A."/>
            <person name="Wong G."/>
            <person name="Sternberg P.W."/>
        </authorList>
    </citation>
    <scope>NUCLEOTIDE SEQUENCE [LARGE SCALE GENOMIC DNA]</scope>
    <source>
        <strain evidence="3">MT8872</strain>
    </source>
</reference>
<reference evidence="4" key="2">
    <citation type="submission" date="2020-10" db="UniProtKB">
        <authorList>
            <consortium name="WormBaseParasite"/>
        </authorList>
    </citation>
    <scope>IDENTIFICATION</scope>
</reference>
<feature type="compositionally biased region" description="Basic and acidic residues" evidence="1">
    <location>
        <begin position="649"/>
        <end position="663"/>
    </location>
</feature>
<dbReference type="Proteomes" id="UP000492821">
    <property type="component" value="Unassembled WGS sequence"/>
</dbReference>
<dbReference type="PANTHER" id="PTHR21523">
    <property type="match status" value="1"/>
</dbReference>
<organism evidence="3 4">
    <name type="scientific">Panagrellus redivivus</name>
    <name type="common">Microworm</name>
    <dbReference type="NCBI Taxonomy" id="6233"/>
    <lineage>
        <taxon>Eukaryota</taxon>
        <taxon>Metazoa</taxon>
        <taxon>Ecdysozoa</taxon>
        <taxon>Nematoda</taxon>
        <taxon>Chromadorea</taxon>
        <taxon>Rhabditida</taxon>
        <taxon>Tylenchina</taxon>
        <taxon>Panagrolaimomorpha</taxon>
        <taxon>Panagrolaimoidea</taxon>
        <taxon>Panagrolaimidae</taxon>
        <taxon>Panagrellus</taxon>
    </lineage>
</organism>
<evidence type="ECO:0000313" key="4">
    <source>
        <dbReference type="WBParaSite" id="Pan_g14300.t1"/>
    </source>
</evidence>
<dbReference type="Pfam" id="PF04870">
    <property type="entry name" value="Moulting_cycle"/>
    <property type="match status" value="1"/>
</dbReference>
<evidence type="ECO:0000313" key="3">
    <source>
        <dbReference type="Proteomes" id="UP000492821"/>
    </source>
</evidence>
<proteinExistence type="predicted"/>